<dbReference type="Proteomes" id="UP000315295">
    <property type="component" value="Unassembled WGS sequence"/>
</dbReference>
<reference evidence="2 3" key="1">
    <citation type="journal article" date="2019" name="G3 (Bethesda)">
        <title>Sequencing of a Wild Apple (Malus baccata) Genome Unravels the Differences Between Cultivated and Wild Apple Species Regarding Disease Resistance and Cold Tolerance.</title>
        <authorList>
            <person name="Chen X."/>
        </authorList>
    </citation>
    <scope>NUCLEOTIDE SEQUENCE [LARGE SCALE GENOMIC DNA]</scope>
    <source>
        <strain evidence="3">cv. Shandingzi</strain>
        <tissue evidence="2">Leaves</tissue>
    </source>
</reference>
<dbReference type="GO" id="GO:0020037">
    <property type="term" value="F:heme binding"/>
    <property type="evidence" value="ECO:0007669"/>
    <property type="project" value="TreeGrafter"/>
</dbReference>
<evidence type="ECO:0000313" key="2">
    <source>
        <dbReference type="EMBL" id="TQD98771.1"/>
    </source>
</evidence>
<dbReference type="SUPFAM" id="SSF56524">
    <property type="entry name" value="Oxidoreductase molybdopterin-binding domain"/>
    <property type="match status" value="1"/>
</dbReference>
<dbReference type="PANTHER" id="PTHR19372:SF7">
    <property type="entry name" value="SULFITE OXIDASE, MITOCHONDRIAL"/>
    <property type="match status" value="1"/>
</dbReference>
<dbReference type="Gene3D" id="2.60.40.650">
    <property type="match status" value="1"/>
</dbReference>
<dbReference type="EMBL" id="VIEB01000247">
    <property type="protein sequence ID" value="TQD98771.1"/>
    <property type="molecule type" value="Genomic_DNA"/>
</dbReference>
<dbReference type="Gene3D" id="3.90.420.10">
    <property type="entry name" value="Oxidoreductase, molybdopterin-binding domain"/>
    <property type="match status" value="1"/>
</dbReference>
<dbReference type="GO" id="GO:0008482">
    <property type="term" value="F:sulfite oxidase activity"/>
    <property type="evidence" value="ECO:0007669"/>
    <property type="project" value="TreeGrafter"/>
</dbReference>
<dbReference type="PANTHER" id="PTHR19372">
    <property type="entry name" value="SULFITE REDUCTASE"/>
    <property type="match status" value="1"/>
</dbReference>
<proteinExistence type="predicted"/>
<name>A0A540MJ13_MALBA</name>
<dbReference type="GO" id="GO:0006790">
    <property type="term" value="P:sulfur compound metabolic process"/>
    <property type="evidence" value="ECO:0007669"/>
    <property type="project" value="TreeGrafter"/>
</dbReference>
<gene>
    <name evidence="2" type="ORF">C1H46_015586</name>
</gene>
<organism evidence="2 3">
    <name type="scientific">Malus baccata</name>
    <name type="common">Siberian crab apple</name>
    <name type="synonym">Pyrus baccata</name>
    <dbReference type="NCBI Taxonomy" id="106549"/>
    <lineage>
        <taxon>Eukaryota</taxon>
        <taxon>Viridiplantae</taxon>
        <taxon>Streptophyta</taxon>
        <taxon>Embryophyta</taxon>
        <taxon>Tracheophyta</taxon>
        <taxon>Spermatophyta</taxon>
        <taxon>Magnoliopsida</taxon>
        <taxon>eudicotyledons</taxon>
        <taxon>Gunneridae</taxon>
        <taxon>Pentapetalae</taxon>
        <taxon>rosids</taxon>
        <taxon>fabids</taxon>
        <taxon>Rosales</taxon>
        <taxon>Rosaceae</taxon>
        <taxon>Amygdaloideae</taxon>
        <taxon>Maleae</taxon>
        <taxon>Malus</taxon>
    </lineage>
</organism>
<dbReference type="STRING" id="106549.A0A540MJ13"/>
<comment type="caution">
    <text evidence="2">The sequence shown here is derived from an EMBL/GenBank/DDBJ whole genome shotgun (WGS) entry which is preliminary data.</text>
</comment>
<sequence>MVKWLKRIVVTTSESDNYYHFKDNRVLPSHVDAELANAEAWWYKPEYIINELNINSVITTLCHEEILQINSHTTQRPYTMKGYAYSGELYNLHYTCTTIFQTQNKLRLSYKRV</sequence>
<dbReference type="GO" id="GO:0043546">
    <property type="term" value="F:molybdopterin cofactor binding"/>
    <property type="evidence" value="ECO:0007669"/>
    <property type="project" value="TreeGrafter"/>
</dbReference>
<dbReference type="InterPro" id="IPR036374">
    <property type="entry name" value="OxRdtase_Mopterin-bd_sf"/>
</dbReference>
<dbReference type="GO" id="GO:0030151">
    <property type="term" value="F:molybdenum ion binding"/>
    <property type="evidence" value="ECO:0007669"/>
    <property type="project" value="InterPro"/>
</dbReference>
<dbReference type="InterPro" id="IPR005066">
    <property type="entry name" value="MoCF_OxRdtse_dimer"/>
</dbReference>
<accession>A0A540MJ13</accession>
<evidence type="ECO:0000313" key="3">
    <source>
        <dbReference type="Proteomes" id="UP000315295"/>
    </source>
</evidence>
<dbReference type="AlphaFoldDB" id="A0A540MJ13"/>
<protein>
    <recommendedName>
        <fullName evidence="1">Moybdenum cofactor oxidoreductase dimerisation domain-containing protein</fullName>
    </recommendedName>
</protein>
<evidence type="ECO:0000259" key="1">
    <source>
        <dbReference type="Pfam" id="PF03404"/>
    </source>
</evidence>
<feature type="domain" description="Moybdenum cofactor oxidoreductase dimerisation" evidence="1">
    <location>
        <begin position="47"/>
        <end position="87"/>
    </location>
</feature>
<dbReference type="Pfam" id="PF03404">
    <property type="entry name" value="Mo-co_dimer"/>
    <property type="match status" value="1"/>
</dbReference>
<keyword evidence="3" id="KW-1185">Reference proteome</keyword>